<dbReference type="PANTHER" id="PTHR43130:SF2">
    <property type="entry name" value="DJ-1_PFPI DOMAIN-CONTAINING PROTEIN"/>
    <property type="match status" value="1"/>
</dbReference>
<dbReference type="Pfam" id="PF01965">
    <property type="entry name" value="DJ-1_PfpI"/>
    <property type="match status" value="1"/>
</dbReference>
<dbReference type="InterPro" id="IPR029062">
    <property type="entry name" value="Class_I_gatase-like"/>
</dbReference>
<dbReference type="OrthoDB" id="6382410at2"/>
<sequence>MKKAVIITFDQFTDIDVFLPWDLLNRVKLIDKEFQVKLLGTTYSHVSVSGIDLKTHGFIEEANEADFVFFASGPGTRDVIKDKTYLGRFQLNPEKQIIASMCSGALIIAALGHLKGLSATTYPTAFEALRNYEVEVIEDTHLVTHESIGTAAGCLAAVDLIAWAITKMYDKKISDAVTASVLPIGQGQACMYPQNNLANG</sequence>
<evidence type="ECO:0000313" key="2">
    <source>
        <dbReference type="EMBL" id="OYQ42522.1"/>
    </source>
</evidence>
<dbReference type="RefSeq" id="WP_094486995.1">
    <property type="nucleotide sequence ID" value="NZ_NOXX01000213.1"/>
</dbReference>
<dbReference type="EMBL" id="NOXX01000213">
    <property type="protein sequence ID" value="OYQ42522.1"/>
    <property type="molecule type" value="Genomic_DNA"/>
</dbReference>
<feature type="domain" description="DJ-1/PfpI" evidence="1">
    <location>
        <begin position="2"/>
        <end position="160"/>
    </location>
</feature>
<gene>
    <name evidence="2" type="ORF">CHX27_11890</name>
</gene>
<dbReference type="Proteomes" id="UP000216035">
    <property type="component" value="Unassembled WGS sequence"/>
</dbReference>
<keyword evidence="3" id="KW-1185">Reference proteome</keyword>
<dbReference type="InterPro" id="IPR002818">
    <property type="entry name" value="DJ-1/PfpI"/>
</dbReference>
<reference evidence="2 3" key="1">
    <citation type="submission" date="2017-07" db="EMBL/GenBank/DDBJ databases">
        <title>Flavobacterium cyanobacteriorum sp. nov., isolated from cyanobacterial aggregates in a eutrophic lake.</title>
        <authorList>
            <person name="Cai H."/>
        </authorList>
    </citation>
    <scope>NUCLEOTIDE SEQUENCE [LARGE SCALE GENOMIC DNA]</scope>
    <source>
        <strain evidence="2 3">TH167</strain>
    </source>
</reference>
<evidence type="ECO:0000313" key="3">
    <source>
        <dbReference type="Proteomes" id="UP000216035"/>
    </source>
</evidence>
<accession>A0A255ZM77</accession>
<dbReference type="SUPFAM" id="SSF52317">
    <property type="entry name" value="Class I glutamine amidotransferase-like"/>
    <property type="match status" value="1"/>
</dbReference>
<comment type="caution">
    <text evidence="2">The sequence shown here is derived from an EMBL/GenBank/DDBJ whole genome shotgun (WGS) entry which is preliminary data.</text>
</comment>
<protein>
    <submittedName>
        <fullName evidence="2">Thiamine biosynthesis protein ThiJ</fullName>
    </submittedName>
</protein>
<dbReference type="AlphaFoldDB" id="A0A255ZM77"/>
<dbReference type="GO" id="GO:0006355">
    <property type="term" value="P:regulation of DNA-templated transcription"/>
    <property type="evidence" value="ECO:0007669"/>
    <property type="project" value="TreeGrafter"/>
</dbReference>
<dbReference type="InterPro" id="IPR052158">
    <property type="entry name" value="INH-QAR"/>
</dbReference>
<organism evidence="2 3">
    <name type="scientific">Flavobacterium aurantiibacter</name>
    <dbReference type="NCBI Taxonomy" id="2023067"/>
    <lineage>
        <taxon>Bacteria</taxon>
        <taxon>Pseudomonadati</taxon>
        <taxon>Bacteroidota</taxon>
        <taxon>Flavobacteriia</taxon>
        <taxon>Flavobacteriales</taxon>
        <taxon>Flavobacteriaceae</taxon>
        <taxon>Flavobacterium</taxon>
    </lineage>
</organism>
<proteinExistence type="predicted"/>
<evidence type="ECO:0000259" key="1">
    <source>
        <dbReference type="Pfam" id="PF01965"/>
    </source>
</evidence>
<name>A0A255ZM77_9FLAO</name>
<dbReference type="PANTHER" id="PTHR43130">
    <property type="entry name" value="ARAC-FAMILY TRANSCRIPTIONAL REGULATOR"/>
    <property type="match status" value="1"/>
</dbReference>
<dbReference type="Gene3D" id="3.40.50.880">
    <property type="match status" value="1"/>
</dbReference>